<dbReference type="Pfam" id="PF20684">
    <property type="entry name" value="Fung_rhodopsin"/>
    <property type="match status" value="1"/>
</dbReference>
<protein>
    <recommendedName>
        <fullName evidence="7">Rhodopsin domain-containing protein</fullName>
    </recommendedName>
</protein>
<dbReference type="PANTHER" id="PTHR33048:SF129">
    <property type="entry name" value="INTEGRAL MEMBRANE PROTEIN-RELATED"/>
    <property type="match status" value="1"/>
</dbReference>
<feature type="transmembrane region" description="Helical" evidence="6">
    <location>
        <begin position="113"/>
        <end position="138"/>
    </location>
</feature>
<dbReference type="InterPro" id="IPR049326">
    <property type="entry name" value="Rhodopsin_dom_fungi"/>
</dbReference>
<sequence length="362" mass="40899">MGTTRFPTAAEFASFPRPNYVDPITRRPVAIAVTVPLTVLVITAISCRFYGRIVIVRKLGWDDWTMLVAAILCVANNIMLVVAMLPNYQLGYHYWDLKLEVMNGTMKAAQVSMAYNLIFTAIAAIMKVSILLTYLMLFPSMVNKWFCRTMIAYTIVLNVIAFFITIFQCSPASAYWEPLKYLGTAKCMNLRAIYYYHNAQNTLSDFIIFLWPVKDLMNVKISLRQRITLTCMFSLGVIVCIAGVLHIYYTYIYLESFDVMWHGATCFIVGAVESCVGVACGCLPGCKPLMSKLFPRVFGATTQNSHSRRYAYAHDRGKQLEAGRSQRSDNSDSYKLRSVSIDEIDLIVPARTRGNSRGPEAW</sequence>
<keyword evidence="9" id="KW-1185">Reference proteome</keyword>
<dbReference type="InterPro" id="IPR052337">
    <property type="entry name" value="SAT4-like"/>
</dbReference>
<organism evidence="8 9">
    <name type="scientific">Paraphoma chrysanthemicola</name>
    <dbReference type="NCBI Taxonomy" id="798071"/>
    <lineage>
        <taxon>Eukaryota</taxon>
        <taxon>Fungi</taxon>
        <taxon>Dikarya</taxon>
        <taxon>Ascomycota</taxon>
        <taxon>Pezizomycotina</taxon>
        <taxon>Dothideomycetes</taxon>
        <taxon>Pleosporomycetidae</taxon>
        <taxon>Pleosporales</taxon>
        <taxon>Pleosporineae</taxon>
        <taxon>Phaeosphaeriaceae</taxon>
        <taxon>Paraphoma</taxon>
    </lineage>
</organism>
<evidence type="ECO:0000256" key="5">
    <source>
        <dbReference type="ARBA" id="ARBA00038359"/>
    </source>
</evidence>
<name>A0A8K0R1B9_9PLEO</name>
<evidence type="ECO:0000259" key="7">
    <source>
        <dbReference type="Pfam" id="PF20684"/>
    </source>
</evidence>
<feature type="transmembrane region" description="Helical" evidence="6">
    <location>
        <begin position="232"/>
        <end position="254"/>
    </location>
</feature>
<feature type="transmembrane region" description="Helical" evidence="6">
    <location>
        <begin position="260"/>
        <end position="286"/>
    </location>
</feature>
<feature type="transmembrane region" description="Helical" evidence="6">
    <location>
        <begin position="193"/>
        <end position="211"/>
    </location>
</feature>
<dbReference type="Proteomes" id="UP000813461">
    <property type="component" value="Unassembled WGS sequence"/>
</dbReference>
<dbReference type="OrthoDB" id="5401779at2759"/>
<evidence type="ECO:0000256" key="1">
    <source>
        <dbReference type="ARBA" id="ARBA00004141"/>
    </source>
</evidence>
<comment type="similarity">
    <text evidence="5">Belongs to the SAT4 family.</text>
</comment>
<dbReference type="GO" id="GO:0016020">
    <property type="term" value="C:membrane"/>
    <property type="evidence" value="ECO:0007669"/>
    <property type="project" value="UniProtKB-SubCell"/>
</dbReference>
<dbReference type="AlphaFoldDB" id="A0A8K0R1B9"/>
<feature type="domain" description="Rhodopsin" evidence="7">
    <location>
        <begin position="48"/>
        <end position="292"/>
    </location>
</feature>
<gene>
    <name evidence="8" type="ORF">FB567DRAFT_499647</name>
</gene>
<feature type="transmembrane region" description="Helical" evidence="6">
    <location>
        <begin position="29"/>
        <end position="51"/>
    </location>
</feature>
<comment type="subcellular location">
    <subcellularLocation>
        <location evidence="1">Membrane</location>
        <topology evidence="1">Multi-pass membrane protein</topology>
    </subcellularLocation>
</comment>
<feature type="transmembrane region" description="Helical" evidence="6">
    <location>
        <begin position="63"/>
        <end position="85"/>
    </location>
</feature>
<evidence type="ECO:0000256" key="4">
    <source>
        <dbReference type="ARBA" id="ARBA00023136"/>
    </source>
</evidence>
<comment type="caution">
    <text evidence="8">The sequence shown here is derived from an EMBL/GenBank/DDBJ whole genome shotgun (WGS) entry which is preliminary data.</text>
</comment>
<proteinExistence type="inferred from homology"/>
<dbReference type="EMBL" id="JAGMVJ010000013">
    <property type="protein sequence ID" value="KAH7084010.1"/>
    <property type="molecule type" value="Genomic_DNA"/>
</dbReference>
<evidence type="ECO:0000313" key="9">
    <source>
        <dbReference type="Proteomes" id="UP000813461"/>
    </source>
</evidence>
<keyword evidence="4 6" id="KW-0472">Membrane</keyword>
<reference evidence="8" key="1">
    <citation type="journal article" date="2021" name="Nat. Commun.">
        <title>Genetic determinants of endophytism in the Arabidopsis root mycobiome.</title>
        <authorList>
            <person name="Mesny F."/>
            <person name="Miyauchi S."/>
            <person name="Thiergart T."/>
            <person name="Pickel B."/>
            <person name="Atanasova L."/>
            <person name="Karlsson M."/>
            <person name="Huettel B."/>
            <person name="Barry K.W."/>
            <person name="Haridas S."/>
            <person name="Chen C."/>
            <person name="Bauer D."/>
            <person name="Andreopoulos W."/>
            <person name="Pangilinan J."/>
            <person name="LaButti K."/>
            <person name="Riley R."/>
            <person name="Lipzen A."/>
            <person name="Clum A."/>
            <person name="Drula E."/>
            <person name="Henrissat B."/>
            <person name="Kohler A."/>
            <person name="Grigoriev I.V."/>
            <person name="Martin F.M."/>
            <person name="Hacquard S."/>
        </authorList>
    </citation>
    <scope>NUCLEOTIDE SEQUENCE</scope>
    <source>
        <strain evidence="8">MPI-SDFR-AT-0120</strain>
    </source>
</reference>
<accession>A0A8K0R1B9</accession>
<evidence type="ECO:0000256" key="2">
    <source>
        <dbReference type="ARBA" id="ARBA00022692"/>
    </source>
</evidence>
<keyword evidence="3 6" id="KW-1133">Transmembrane helix</keyword>
<evidence type="ECO:0000256" key="3">
    <source>
        <dbReference type="ARBA" id="ARBA00022989"/>
    </source>
</evidence>
<evidence type="ECO:0000313" key="8">
    <source>
        <dbReference type="EMBL" id="KAH7084010.1"/>
    </source>
</evidence>
<dbReference type="PANTHER" id="PTHR33048">
    <property type="entry name" value="PTH11-LIKE INTEGRAL MEMBRANE PROTEIN (AFU_ORTHOLOGUE AFUA_5G11245)"/>
    <property type="match status" value="1"/>
</dbReference>
<feature type="transmembrane region" description="Helical" evidence="6">
    <location>
        <begin position="150"/>
        <end position="173"/>
    </location>
</feature>
<keyword evidence="2 6" id="KW-0812">Transmembrane</keyword>
<evidence type="ECO:0000256" key="6">
    <source>
        <dbReference type="SAM" id="Phobius"/>
    </source>
</evidence>